<evidence type="ECO:0000313" key="1">
    <source>
        <dbReference type="EMBL" id="KAG7303870.1"/>
    </source>
</evidence>
<dbReference type="EMBL" id="JAHIBW010000015">
    <property type="protein sequence ID" value="KAG7303870.1"/>
    <property type="molecule type" value="Genomic_DNA"/>
</dbReference>
<sequence length="115" mass="12561">MHKLKNSARTLGRCGPASLRCSMLRPSCPGDFPLTIPLITRETSLAVNKVGILSSLGSASITRCSQDRGDFTLKFCWNKLATSVGSLNPPTLTGRLDRIFNLFVNFQNLPNCFSV</sequence>
<organism evidence="1 2">
    <name type="scientific">Plutella xylostella</name>
    <name type="common">Diamondback moth</name>
    <name type="synonym">Plutella maculipennis</name>
    <dbReference type="NCBI Taxonomy" id="51655"/>
    <lineage>
        <taxon>Eukaryota</taxon>
        <taxon>Metazoa</taxon>
        <taxon>Ecdysozoa</taxon>
        <taxon>Arthropoda</taxon>
        <taxon>Hexapoda</taxon>
        <taxon>Insecta</taxon>
        <taxon>Pterygota</taxon>
        <taxon>Neoptera</taxon>
        <taxon>Endopterygota</taxon>
        <taxon>Lepidoptera</taxon>
        <taxon>Glossata</taxon>
        <taxon>Ditrysia</taxon>
        <taxon>Yponomeutoidea</taxon>
        <taxon>Plutellidae</taxon>
        <taxon>Plutella</taxon>
    </lineage>
</organism>
<name>A0ABQ7QGF7_PLUXY</name>
<keyword evidence="2" id="KW-1185">Reference proteome</keyword>
<proteinExistence type="predicted"/>
<gene>
    <name evidence="1" type="ORF">JYU34_010772</name>
</gene>
<protein>
    <submittedName>
        <fullName evidence="1">Uncharacterized protein</fullName>
    </submittedName>
</protein>
<accession>A0ABQ7QGF7</accession>
<comment type="caution">
    <text evidence="1">The sequence shown here is derived from an EMBL/GenBank/DDBJ whole genome shotgun (WGS) entry which is preliminary data.</text>
</comment>
<evidence type="ECO:0000313" key="2">
    <source>
        <dbReference type="Proteomes" id="UP000823941"/>
    </source>
</evidence>
<dbReference type="Proteomes" id="UP000823941">
    <property type="component" value="Chromosome 15"/>
</dbReference>
<reference evidence="1 2" key="1">
    <citation type="submission" date="2021-06" db="EMBL/GenBank/DDBJ databases">
        <title>A haploid diamondback moth (Plutella xylostella L.) genome assembly resolves 31 chromosomes and identifies a diamide resistance mutation.</title>
        <authorList>
            <person name="Ward C.M."/>
            <person name="Perry K.D."/>
            <person name="Baker G."/>
            <person name="Powis K."/>
            <person name="Heckel D.G."/>
            <person name="Baxter S.W."/>
        </authorList>
    </citation>
    <scope>NUCLEOTIDE SEQUENCE [LARGE SCALE GENOMIC DNA]</scope>
    <source>
        <strain evidence="1 2">LV</strain>
        <tissue evidence="1">Single pupa</tissue>
    </source>
</reference>